<dbReference type="GO" id="GO:0016567">
    <property type="term" value="P:protein ubiquitination"/>
    <property type="evidence" value="ECO:0007669"/>
    <property type="project" value="TreeGrafter"/>
</dbReference>
<feature type="transmembrane region" description="Helical" evidence="6">
    <location>
        <begin position="84"/>
        <end position="108"/>
    </location>
</feature>
<dbReference type="Pfam" id="PF13920">
    <property type="entry name" value="zf-C3HC4_3"/>
    <property type="match status" value="1"/>
</dbReference>
<keyword evidence="1" id="KW-0479">Metal-binding</keyword>
<dbReference type="InterPro" id="IPR032010">
    <property type="entry name" value="APD1-4_M"/>
</dbReference>
<dbReference type="GO" id="GO:0061630">
    <property type="term" value="F:ubiquitin protein ligase activity"/>
    <property type="evidence" value="ECO:0007669"/>
    <property type="project" value="TreeGrafter"/>
</dbReference>
<evidence type="ECO:0000256" key="3">
    <source>
        <dbReference type="ARBA" id="ARBA00022833"/>
    </source>
</evidence>
<keyword evidence="6" id="KW-0472">Membrane</keyword>
<dbReference type="PROSITE" id="PS50089">
    <property type="entry name" value="ZF_RING_2"/>
    <property type="match status" value="1"/>
</dbReference>
<keyword evidence="3" id="KW-0862">Zinc</keyword>
<protein>
    <submittedName>
        <fullName evidence="8">TSA: Wollemia nobilis Ref_Wollemi_Transcript_8567_1968 transcribed RNA sequence</fullName>
    </submittedName>
</protein>
<dbReference type="Pfam" id="PF16041">
    <property type="entry name" value="APD1-4_M"/>
    <property type="match status" value="1"/>
</dbReference>
<keyword evidence="6" id="KW-1133">Transmembrane helix</keyword>
<dbReference type="PANTHER" id="PTHR46858:SF5">
    <property type="entry name" value="E3 UBIQUITIN-PROTEIN LIGASE APD1-RELATED"/>
    <property type="match status" value="1"/>
</dbReference>
<feature type="compositionally biased region" description="Low complexity" evidence="5">
    <location>
        <begin position="40"/>
        <end position="50"/>
    </location>
</feature>
<evidence type="ECO:0000256" key="5">
    <source>
        <dbReference type="SAM" id="MobiDB-lite"/>
    </source>
</evidence>
<dbReference type="InterPro" id="IPR032008">
    <property type="entry name" value="APD1-4_N"/>
</dbReference>
<dbReference type="SUPFAM" id="SSF57850">
    <property type="entry name" value="RING/U-box"/>
    <property type="match status" value="1"/>
</dbReference>
<accession>A0A0C9S985</accession>
<reference evidence="8" key="1">
    <citation type="submission" date="2015-02" db="EMBL/GenBank/DDBJ databases">
        <title>A transcriptome of Wollemia nobilis - a relic of Gondwana.</title>
        <authorList>
            <person name="Chia J.Y."/>
            <person name="Leong Y.S."/>
            <person name="Abdul Karim S."/>
            <person name="Wan Azmi N."/>
            <person name="Hercus R."/>
            <person name="Croft L."/>
        </authorList>
    </citation>
    <scope>NUCLEOTIDE SEQUENCE</scope>
    <source>
        <strain evidence="8">MaeBrown</strain>
        <tissue evidence="8">Leaf</tissue>
    </source>
</reference>
<sequence length="475" mass="53431">MEGITRNLVESFEAENSESEESRAETSTGRPMDVAETSRSSAPDSASPSDGIYLSNSQSEGNPNSYTVRLSVRRRRSQEMQEEAWSCLVVLIAFWFFAASLTLILGFYGSSNLVLGLNYSRLIHVNSFFVQEIRVNGDKKPGPMLYGFTQKPSLDVHTTWNETHHVLVQANYHQEWKVWLNKGSLINVSYSIRNEDFSNLILVLVEGKTGLNEWIEEPSYPNASLSWNNVHGTGSIEYMVDKDAEYYIAIGNLNPHNMEIYLNFKFNGILYDTTKAKYQCPLQNDLCGVKLFLLGDSYAVLTTPGPKESGARDEWYARLSYGPRWLTYLVGSGGLTIVILVVLKCITKFNSRSGEAGVRSEHLPPERTPLISQKDDDDSSCGSSYVSLSVGEDDDEETHFPGSPRGEDNDIKSQKSEIYQRRLCAICYDAPRDSFFLPCGHCATCFTCGMRISEETNMCPICRKKIRKVRKIFAV</sequence>
<dbReference type="GO" id="GO:0009705">
    <property type="term" value="C:plant-type vacuole membrane"/>
    <property type="evidence" value="ECO:0007669"/>
    <property type="project" value="TreeGrafter"/>
</dbReference>
<evidence type="ECO:0000259" key="7">
    <source>
        <dbReference type="PROSITE" id="PS50089"/>
    </source>
</evidence>
<feature type="region of interest" description="Disordered" evidence="5">
    <location>
        <begin position="356"/>
        <end position="412"/>
    </location>
</feature>
<dbReference type="InterPro" id="IPR001841">
    <property type="entry name" value="Znf_RING"/>
</dbReference>
<feature type="compositionally biased region" description="Low complexity" evidence="5">
    <location>
        <begin position="380"/>
        <end position="389"/>
    </location>
</feature>
<evidence type="ECO:0000256" key="4">
    <source>
        <dbReference type="PROSITE-ProRule" id="PRU00175"/>
    </source>
</evidence>
<name>A0A0C9S985_9CONI</name>
<dbReference type="EMBL" id="GCHU01008514">
    <property type="protein sequence ID" value="JAG88328.1"/>
    <property type="molecule type" value="Transcribed_RNA"/>
</dbReference>
<feature type="compositionally biased region" description="Polar residues" evidence="5">
    <location>
        <begin position="54"/>
        <end position="65"/>
    </location>
</feature>
<keyword evidence="2 4" id="KW-0863">Zinc-finger</keyword>
<evidence type="ECO:0000256" key="6">
    <source>
        <dbReference type="SAM" id="Phobius"/>
    </source>
</evidence>
<dbReference type="PANTHER" id="PTHR46858">
    <property type="entry name" value="OS05G0521000 PROTEIN"/>
    <property type="match status" value="1"/>
</dbReference>
<feature type="transmembrane region" description="Helical" evidence="6">
    <location>
        <begin position="325"/>
        <end position="343"/>
    </location>
</feature>
<dbReference type="Pfam" id="PF16040">
    <property type="entry name" value="APD1-4_N"/>
    <property type="match status" value="1"/>
</dbReference>
<evidence type="ECO:0000256" key="1">
    <source>
        <dbReference type="ARBA" id="ARBA00022723"/>
    </source>
</evidence>
<dbReference type="InterPro" id="IPR013083">
    <property type="entry name" value="Znf_RING/FYVE/PHD"/>
</dbReference>
<dbReference type="Gene3D" id="3.30.40.10">
    <property type="entry name" value="Zinc/RING finger domain, C3HC4 (zinc finger)"/>
    <property type="match status" value="1"/>
</dbReference>
<evidence type="ECO:0000256" key="2">
    <source>
        <dbReference type="ARBA" id="ARBA00022771"/>
    </source>
</evidence>
<evidence type="ECO:0000313" key="8">
    <source>
        <dbReference type="EMBL" id="JAG88328.1"/>
    </source>
</evidence>
<feature type="region of interest" description="Disordered" evidence="5">
    <location>
        <begin position="1"/>
        <end position="65"/>
    </location>
</feature>
<keyword evidence="6" id="KW-0812">Transmembrane</keyword>
<dbReference type="GO" id="GO:0008270">
    <property type="term" value="F:zinc ion binding"/>
    <property type="evidence" value="ECO:0007669"/>
    <property type="project" value="UniProtKB-KW"/>
</dbReference>
<feature type="domain" description="RING-type" evidence="7">
    <location>
        <begin position="424"/>
        <end position="463"/>
    </location>
</feature>
<proteinExistence type="predicted"/>
<dbReference type="AlphaFoldDB" id="A0A0C9S985"/>
<organism evidence="8">
    <name type="scientific">Wollemia nobilis</name>
    <dbReference type="NCBI Taxonomy" id="56998"/>
    <lineage>
        <taxon>Eukaryota</taxon>
        <taxon>Viridiplantae</taxon>
        <taxon>Streptophyta</taxon>
        <taxon>Embryophyta</taxon>
        <taxon>Tracheophyta</taxon>
        <taxon>Spermatophyta</taxon>
        <taxon>Pinopsida</taxon>
        <taxon>Pinidae</taxon>
        <taxon>Conifers II</taxon>
        <taxon>Araucariales</taxon>
        <taxon>Araucariaceae</taxon>
        <taxon>Wollemia</taxon>
    </lineage>
</organism>
<dbReference type="GO" id="GO:0005768">
    <property type="term" value="C:endosome"/>
    <property type="evidence" value="ECO:0007669"/>
    <property type="project" value="TreeGrafter"/>
</dbReference>
<dbReference type="SMART" id="SM00184">
    <property type="entry name" value="RING"/>
    <property type="match status" value="1"/>
</dbReference>